<dbReference type="InterPro" id="IPR002068">
    <property type="entry name" value="A-crystallin/Hsp20_dom"/>
</dbReference>
<proteinExistence type="inferred from homology"/>
<comment type="similarity">
    <text evidence="1 2">Belongs to the small heat shock protein (HSP20) family.</text>
</comment>
<dbReference type="RefSeq" id="WP_162849499.1">
    <property type="nucleotide sequence ID" value="NZ_JAUFPJ010000004.1"/>
</dbReference>
<dbReference type="Gene3D" id="2.60.40.790">
    <property type="match status" value="1"/>
</dbReference>
<dbReference type="EMBL" id="SNXE01000004">
    <property type="protein sequence ID" value="TDP09703.1"/>
    <property type="molecule type" value="Genomic_DNA"/>
</dbReference>
<comment type="caution">
    <text evidence="4">The sequence shown here is derived from an EMBL/GenBank/DDBJ whole genome shotgun (WGS) entry which is preliminary data.</text>
</comment>
<reference evidence="4 5" key="1">
    <citation type="submission" date="2019-03" db="EMBL/GenBank/DDBJ databases">
        <title>Genomic Encyclopedia of Type Strains, Phase IV (KMG-IV): sequencing the most valuable type-strain genomes for metagenomic binning, comparative biology and taxonomic classification.</title>
        <authorList>
            <person name="Goeker M."/>
        </authorList>
    </citation>
    <scope>NUCLEOTIDE SEQUENCE [LARGE SCALE GENOMIC DNA]</scope>
    <source>
        <strain evidence="4 5">DSM 25082</strain>
    </source>
</reference>
<evidence type="ECO:0000256" key="1">
    <source>
        <dbReference type="PROSITE-ProRule" id="PRU00285"/>
    </source>
</evidence>
<name>A0A4R6N3F9_9BURK</name>
<dbReference type="CDD" id="cd06464">
    <property type="entry name" value="ACD_sHsps-like"/>
    <property type="match status" value="1"/>
</dbReference>
<keyword evidence="5" id="KW-1185">Reference proteome</keyword>
<dbReference type="InterPro" id="IPR031107">
    <property type="entry name" value="Small_HSP"/>
</dbReference>
<accession>A0A4R6N3F9</accession>
<dbReference type="AlphaFoldDB" id="A0A4R6N3F9"/>
<feature type="domain" description="SHSP" evidence="3">
    <location>
        <begin position="27"/>
        <end position="137"/>
    </location>
</feature>
<evidence type="ECO:0000313" key="4">
    <source>
        <dbReference type="EMBL" id="TDP09703.1"/>
    </source>
</evidence>
<dbReference type="SUPFAM" id="SSF49764">
    <property type="entry name" value="HSP20-like chaperones"/>
    <property type="match status" value="1"/>
</dbReference>
<dbReference type="PROSITE" id="PS01031">
    <property type="entry name" value="SHSP"/>
    <property type="match status" value="1"/>
</dbReference>
<sequence>MFVIPVRHPAAQLSRQLECLFDPAHPEAKALRSPALDISETDSSYVLRMDLPGVEKEAVKVHVEGRKLSINAEQSPAPSPEGERSLYRERAQTRFSRQITLPQEMSLSHSSAKLDKGVLTLTLAKRVTEGVGTLNID</sequence>
<evidence type="ECO:0000256" key="2">
    <source>
        <dbReference type="RuleBase" id="RU003616"/>
    </source>
</evidence>
<evidence type="ECO:0000313" key="5">
    <source>
        <dbReference type="Proteomes" id="UP000295357"/>
    </source>
</evidence>
<dbReference type="Pfam" id="PF00011">
    <property type="entry name" value="HSP20"/>
    <property type="match status" value="1"/>
</dbReference>
<dbReference type="Proteomes" id="UP000295357">
    <property type="component" value="Unassembled WGS sequence"/>
</dbReference>
<protein>
    <submittedName>
        <fullName evidence="4">HSP20 family protein</fullName>
    </submittedName>
</protein>
<evidence type="ECO:0000259" key="3">
    <source>
        <dbReference type="PROSITE" id="PS01031"/>
    </source>
</evidence>
<dbReference type="PANTHER" id="PTHR11527">
    <property type="entry name" value="HEAT-SHOCK PROTEIN 20 FAMILY MEMBER"/>
    <property type="match status" value="1"/>
</dbReference>
<organism evidence="4 5">
    <name type="scientific">Roseateles asaccharophilus</name>
    <dbReference type="NCBI Taxonomy" id="582607"/>
    <lineage>
        <taxon>Bacteria</taxon>
        <taxon>Pseudomonadati</taxon>
        <taxon>Pseudomonadota</taxon>
        <taxon>Betaproteobacteria</taxon>
        <taxon>Burkholderiales</taxon>
        <taxon>Sphaerotilaceae</taxon>
        <taxon>Roseateles</taxon>
    </lineage>
</organism>
<dbReference type="InterPro" id="IPR008978">
    <property type="entry name" value="HSP20-like_chaperone"/>
</dbReference>
<gene>
    <name evidence="4" type="ORF">DFR39_104267</name>
</gene>